<organism evidence="1 2">
    <name type="scientific">Marinobacter iranensis</name>
    <dbReference type="NCBI Taxonomy" id="2962607"/>
    <lineage>
        <taxon>Bacteria</taxon>
        <taxon>Pseudomonadati</taxon>
        <taxon>Pseudomonadota</taxon>
        <taxon>Gammaproteobacteria</taxon>
        <taxon>Pseudomonadales</taxon>
        <taxon>Marinobacteraceae</taxon>
        <taxon>Marinobacter</taxon>
    </lineage>
</organism>
<keyword evidence="2" id="KW-1185">Reference proteome</keyword>
<dbReference type="Proteomes" id="UP001143391">
    <property type="component" value="Unassembled WGS sequence"/>
</dbReference>
<sequence length="85" mass="9581">MPRPQDWIMGEPPKDGETYMGWLPSKGAAPVHWSGWGGGVWDNETGHHLSDEPLFWMPMPVDPTQEMISEAFDRRWTLNSDGGGQ</sequence>
<accession>A0ABT5Y9I8</accession>
<dbReference type="EMBL" id="JANCMW010000004">
    <property type="protein sequence ID" value="MDF0750344.1"/>
    <property type="molecule type" value="Genomic_DNA"/>
</dbReference>
<reference evidence="1" key="1">
    <citation type="submission" date="2022-07" db="EMBL/GenBank/DDBJ databases">
        <title>Marinobacter iranensis a new bacterium isolate from a hipersaline lake in Iran.</title>
        <authorList>
            <person name="Mohammad A.M.A."/>
            <person name="Cristina S.-P."/>
            <person name="Antonio V."/>
        </authorList>
    </citation>
    <scope>NUCLEOTIDE SEQUENCE</scope>
    <source>
        <strain evidence="1">71-i</strain>
    </source>
</reference>
<evidence type="ECO:0008006" key="3">
    <source>
        <dbReference type="Google" id="ProtNLM"/>
    </source>
</evidence>
<name>A0ABT5Y9I8_9GAMM</name>
<evidence type="ECO:0000313" key="1">
    <source>
        <dbReference type="EMBL" id="MDF0750344.1"/>
    </source>
</evidence>
<proteinExistence type="predicted"/>
<protein>
    <recommendedName>
        <fullName evidence="3">DUF551 domain-containing protein</fullName>
    </recommendedName>
</protein>
<comment type="caution">
    <text evidence="1">The sequence shown here is derived from an EMBL/GenBank/DDBJ whole genome shotgun (WGS) entry which is preliminary data.</text>
</comment>
<dbReference type="RefSeq" id="WP_275705875.1">
    <property type="nucleotide sequence ID" value="NZ_JANCMW010000004.1"/>
</dbReference>
<evidence type="ECO:0000313" key="2">
    <source>
        <dbReference type="Proteomes" id="UP001143391"/>
    </source>
</evidence>
<gene>
    <name evidence="1" type="ORF">NLU14_08880</name>
</gene>